<feature type="domain" description="Clathrin/coatomer adaptor adaptin-like N-terminal" evidence="8">
    <location>
        <begin position="23"/>
        <end position="458"/>
    </location>
</feature>
<dbReference type="GO" id="GO:0010008">
    <property type="term" value="C:endosome membrane"/>
    <property type="evidence" value="ECO:0007669"/>
    <property type="project" value="TreeGrafter"/>
</dbReference>
<keyword evidence="6" id="KW-0472">Membrane</keyword>
<evidence type="ECO:0000256" key="1">
    <source>
        <dbReference type="ARBA" id="ARBA00004308"/>
    </source>
</evidence>
<evidence type="ECO:0000256" key="2">
    <source>
        <dbReference type="ARBA" id="ARBA00006613"/>
    </source>
</evidence>
<dbReference type="GO" id="GO:0030123">
    <property type="term" value="C:AP-3 adaptor complex"/>
    <property type="evidence" value="ECO:0007669"/>
    <property type="project" value="InterPro"/>
</dbReference>
<feature type="region of interest" description="Disordered" evidence="7">
    <location>
        <begin position="642"/>
        <end position="683"/>
    </location>
</feature>
<dbReference type="PANTHER" id="PTHR22781">
    <property type="entry name" value="DELTA ADAPTIN-RELATED"/>
    <property type="match status" value="1"/>
</dbReference>
<keyword evidence="3" id="KW-0813">Transport</keyword>
<dbReference type="InterPro" id="IPR002553">
    <property type="entry name" value="Clathrin/coatomer_adapt-like_N"/>
</dbReference>
<feature type="region of interest" description="Disordered" evidence="7">
    <location>
        <begin position="968"/>
        <end position="1020"/>
    </location>
</feature>
<keyword evidence="5" id="KW-0653">Protein transport</keyword>
<dbReference type="GO" id="GO:0006896">
    <property type="term" value="P:Golgi to vacuole transport"/>
    <property type="evidence" value="ECO:0007669"/>
    <property type="project" value="TreeGrafter"/>
</dbReference>
<feature type="compositionally biased region" description="Basic residues" evidence="7">
    <location>
        <begin position="996"/>
        <end position="1012"/>
    </location>
</feature>
<gene>
    <name evidence="9" type="ORF">IV203_025916</name>
</gene>
<dbReference type="Proteomes" id="UP000693970">
    <property type="component" value="Unassembled WGS sequence"/>
</dbReference>
<protein>
    <submittedName>
        <fullName evidence="9">Adaptin N terminal region-domain containing protein</fullName>
    </submittedName>
</protein>
<evidence type="ECO:0000256" key="5">
    <source>
        <dbReference type="ARBA" id="ARBA00022927"/>
    </source>
</evidence>
<evidence type="ECO:0000256" key="3">
    <source>
        <dbReference type="ARBA" id="ARBA00022448"/>
    </source>
</evidence>
<comment type="caution">
    <text evidence="9">The sequence shown here is derived from an EMBL/GenBank/DDBJ whole genome shotgun (WGS) entry which is preliminary data.</text>
</comment>
<proteinExistence type="inferred from homology"/>
<accession>A0A9K3LI64</accession>
<dbReference type="GO" id="GO:0006623">
    <property type="term" value="P:protein targeting to vacuole"/>
    <property type="evidence" value="ECO:0007669"/>
    <property type="project" value="TreeGrafter"/>
</dbReference>
<feature type="compositionally biased region" description="Acidic residues" evidence="7">
    <location>
        <begin position="647"/>
        <end position="657"/>
    </location>
</feature>
<organism evidence="9 10">
    <name type="scientific">Nitzschia inconspicua</name>
    <dbReference type="NCBI Taxonomy" id="303405"/>
    <lineage>
        <taxon>Eukaryota</taxon>
        <taxon>Sar</taxon>
        <taxon>Stramenopiles</taxon>
        <taxon>Ochrophyta</taxon>
        <taxon>Bacillariophyta</taxon>
        <taxon>Bacillariophyceae</taxon>
        <taxon>Bacillariophycidae</taxon>
        <taxon>Bacillariales</taxon>
        <taxon>Bacillariaceae</taxon>
        <taxon>Nitzschia</taxon>
    </lineage>
</organism>
<reference evidence="9" key="1">
    <citation type="journal article" date="2021" name="Sci. Rep.">
        <title>Diploid genomic architecture of Nitzschia inconspicua, an elite biomass production diatom.</title>
        <authorList>
            <person name="Oliver A."/>
            <person name="Podell S."/>
            <person name="Pinowska A."/>
            <person name="Traller J.C."/>
            <person name="Smith S.R."/>
            <person name="McClure R."/>
            <person name="Beliaev A."/>
            <person name="Bohutskyi P."/>
            <person name="Hill E.A."/>
            <person name="Rabines A."/>
            <person name="Zheng H."/>
            <person name="Allen L.Z."/>
            <person name="Kuo A."/>
            <person name="Grigoriev I.V."/>
            <person name="Allen A.E."/>
            <person name="Hazlebeck D."/>
            <person name="Allen E.E."/>
        </authorList>
    </citation>
    <scope>NUCLEOTIDE SEQUENCE</scope>
    <source>
        <strain evidence="9">Hildebrandi</strain>
    </source>
</reference>
<keyword evidence="10" id="KW-1185">Reference proteome</keyword>
<evidence type="ECO:0000313" key="9">
    <source>
        <dbReference type="EMBL" id="KAG7362250.1"/>
    </source>
</evidence>
<reference evidence="9" key="2">
    <citation type="submission" date="2021-04" db="EMBL/GenBank/DDBJ databases">
        <authorList>
            <person name="Podell S."/>
        </authorList>
    </citation>
    <scope>NUCLEOTIDE SEQUENCE</scope>
    <source>
        <strain evidence="9">Hildebrandi</strain>
    </source>
</reference>
<dbReference type="Pfam" id="PF01602">
    <property type="entry name" value="Adaptin_N"/>
    <property type="match status" value="1"/>
</dbReference>
<feature type="compositionally biased region" description="Basic residues" evidence="7">
    <location>
        <begin position="889"/>
        <end position="902"/>
    </location>
</feature>
<name>A0A9K3LI64_9STRA</name>
<dbReference type="OrthoDB" id="10264595at2759"/>
<evidence type="ECO:0000256" key="6">
    <source>
        <dbReference type="ARBA" id="ARBA00023136"/>
    </source>
</evidence>
<evidence type="ECO:0000256" key="4">
    <source>
        <dbReference type="ARBA" id="ARBA00022737"/>
    </source>
</evidence>
<feature type="region of interest" description="Disordered" evidence="7">
    <location>
        <begin position="926"/>
        <end position="952"/>
    </location>
</feature>
<sequence>MFEKTLQDVVKGIRASKRDTALYISQCIAEIKTEINSSDMYIKANALQKLTFLHMMGYSMSWASFATIEVMSSPRFAQKRIGYLAASQGFHKDTDVILLSTNLLKKELRSANVGGSMAGVYEAGLAINCISNIITPELAQDLLPELTNLTAHPQPYLRKKAILCLFKLFVQYPQGLRLTFAKLQQCLNDPNPAVVSCAVNVITELSDKNPKNYLHLAPAFFDLLTNSSNNWMLIKVVKLLGSLVQEEPRLARKLLEPLADIVRKTPAKSLLYEAAHAITKCLPYCRKNDGSMPAIVPDIVALCAQTFKDFVQEQDQNLKYLGLVGFGTLMVSFPKVLSAPTYRPLILTCLSDDDVTIRSRALDLLPSMATRKNLMELVSQLLQHVALASGEYKLDLVAKIVEMCSGEKYALLQDFTWYLDILFQLGHMRGLDTHAELLRFQVSDVALRVLPARSYAVKRSIEVLLEGDNDNNDASAGLDGAATVNSGLSMNTPNFMDSDNGRGKHIMPEILPALAWIVGEYSDLLPEVLSIDSEAVYIFNNDSEGPYHSVIQAITAPCNSNKLPMSTQSVFLQAALKILAAASANAQVSDAELEACINTISRNLMVYMESANPEVRERAVTLYMTLVALDLIPSPGYTSAPGLMALNDDENDDESDTSDNLKEGNLLDMPGLTSQTTQKNDKQNTTLDALAGLVSSSTGRSLAAKCRNVSQTLNYLLKPSPMKPTGSKAQRKKYQSPIGLDGVDLNAPLNESIFSSWIEEEKAQRSKYRLTIESVSFTQQRPMVVSEYKNIAKDAISSVDTSSSIAANAIGSGDLGASGGGAVLNSFQSSNTVPQNMLGNRPQTANDPFYLNSSSGMYDNDLSTATNTLPNKFGAIQLGDEDEDDANGKKKKKKKKEKKQKHEIHIPPDAMSLMTGPTFGQNVTIYSSDDEDDADVRLPPGRRAGKKGAAGKEFSSLAKVDLTMPLRDDEVMPERKHRVVPDRPAYAGGAVDSVPQKHKKKKKDSKRAKKASKQGAIGSADGVGDLLDLGGFASVPDSSATPSMTGAAIPGGPGLAQNQKNAINNAFDDLLGVANTVPAPVSASASSGGTASFDMLGLGGLPTIAPLSSPHPSKPGKRPYLRATIKVSAATGSPVVDWSKVQLSYRVYRVDVGNGVAASISVRADNMMEMSPLSGLVLRLKNFGEIPLGNVAPRSSLESSKVGPFVHPTSDMPLEMKGTLDTSECSVPVKLILPVSVHLSPHDGLTLQQVASELSSPEWAVHSAKIPLAAGIPSDKIKSIVGTFLQLAEVEPSDPSYGTFAGQSSSTGTLVRVLIKVKPDVVKVDVKCRGNVNLGKALVSELKKLVL</sequence>
<evidence type="ECO:0000259" key="8">
    <source>
        <dbReference type="Pfam" id="PF01602"/>
    </source>
</evidence>
<feature type="compositionally biased region" description="Low complexity" evidence="7">
    <location>
        <begin position="673"/>
        <end position="683"/>
    </location>
</feature>
<dbReference type="EMBL" id="JAGRRH010000012">
    <property type="protein sequence ID" value="KAG7362250.1"/>
    <property type="molecule type" value="Genomic_DNA"/>
</dbReference>
<dbReference type="PANTHER" id="PTHR22781:SF12">
    <property type="entry name" value="AP-3 COMPLEX SUBUNIT DELTA-1"/>
    <property type="match status" value="1"/>
</dbReference>
<feature type="region of interest" description="Disordered" evidence="7">
    <location>
        <begin position="875"/>
        <end position="903"/>
    </location>
</feature>
<evidence type="ECO:0000256" key="7">
    <source>
        <dbReference type="SAM" id="MobiDB-lite"/>
    </source>
</evidence>
<comment type="subcellular location">
    <subcellularLocation>
        <location evidence="1">Endomembrane system</location>
    </subcellularLocation>
</comment>
<evidence type="ECO:0000313" key="10">
    <source>
        <dbReference type="Proteomes" id="UP000693970"/>
    </source>
</evidence>
<dbReference type="InterPro" id="IPR017105">
    <property type="entry name" value="AP3_complex_dsu"/>
</dbReference>
<comment type="similarity">
    <text evidence="2">Belongs to the adaptor complexes large subunit family.</text>
</comment>
<keyword evidence="4" id="KW-0677">Repeat</keyword>